<dbReference type="OrthoDB" id="10255000at2759"/>
<feature type="compositionally biased region" description="Low complexity" evidence="4">
    <location>
        <begin position="30"/>
        <end position="46"/>
    </location>
</feature>
<organism evidence="6 7">
    <name type="scientific">Trichoderma longibrachiatum ATCC 18648</name>
    <dbReference type="NCBI Taxonomy" id="983965"/>
    <lineage>
        <taxon>Eukaryota</taxon>
        <taxon>Fungi</taxon>
        <taxon>Dikarya</taxon>
        <taxon>Ascomycota</taxon>
        <taxon>Pezizomycotina</taxon>
        <taxon>Sordariomycetes</taxon>
        <taxon>Hypocreomycetidae</taxon>
        <taxon>Hypocreales</taxon>
        <taxon>Hypocreaceae</taxon>
        <taxon>Trichoderma</taxon>
    </lineage>
</organism>
<evidence type="ECO:0000259" key="5">
    <source>
        <dbReference type="Pfam" id="PF07989"/>
    </source>
</evidence>
<feature type="compositionally biased region" description="Low complexity" evidence="4">
    <location>
        <begin position="71"/>
        <end position="88"/>
    </location>
</feature>
<feature type="compositionally biased region" description="Gly residues" evidence="4">
    <location>
        <begin position="267"/>
        <end position="276"/>
    </location>
</feature>
<dbReference type="GO" id="GO:0005815">
    <property type="term" value="C:microtubule organizing center"/>
    <property type="evidence" value="ECO:0007669"/>
    <property type="project" value="InterPro"/>
</dbReference>
<dbReference type="GO" id="GO:0005737">
    <property type="term" value="C:cytoplasm"/>
    <property type="evidence" value="ECO:0007669"/>
    <property type="project" value="UniProtKB-SubCell"/>
</dbReference>
<gene>
    <name evidence="6" type="ORF">M440DRAFT_1390958</name>
</gene>
<reference evidence="6 7" key="1">
    <citation type="submission" date="2016-07" db="EMBL/GenBank/DDBJ databases">
        <title>Multiple horizontal gene transfer events from other fungi enriched the ability of initially mycotrophic Trichoderma (Ascomycota) to feed on dead plant biomass.</title>
        <authorList>
            <consortium name="DOE Joint Genome Institute"/>
            <person name="Aerts A."/>
            <person name="Atanasova L."/>
            <person name="Chenthamara K."/>
            <person name="Zhang J."/>
            <person name="Grujic M."/>
            <person name="Henrissat B."/>
            <person name="Kuo A."/>
            <person name="Salamov A."/>
            <person name="Lipzen A."/>
            <person name="Labutti K."/>
            <person name="Barry K."/>
            <person name="Miao Y."/>
            <person name="Rahimi M.J."/>
            <person name="Shen Q."/>
            <person name="Grigoriev I.V."/>
            <person name="Kubicek C.P."/>
            <person name="Druzhinina I.S."/>
        </authorList>
    </citation>
    <scope>NUCLEOTIDE SEQUENCE [LARGE SCALE GENOMIC DNA]</scope>
    <source>
        <strain evidence="6 7">ATCC 18648</strain>
    </source>
</reference>
<accession>A0A2T4C835</accession>
<sequence>MAGVDENTAQEPDSRSSSSRAQPENGGTGTAPAAEHSTATAASTRSPQQENAPAPPKHSTIAPKPPGSKLSPEAARTASPSSSSRPRAGVGNSPALPGEQSFFETTALTPTLTADETMSEDAVREHFDDVESSFLPTLSPIPTAPATAGATADDSFVFDLPAKRPAQPPRSSTQPEGQPKSSHFRPEPRYGSSYKAEQDYTHQFDFHPDSEDDLTRASNTTSNLEDFDSSPAAAAAARSIHRATSAAQNNQNTPRVGAQEGERGKNGQDGAGGSGPGSQDPSASSFRHSQQAAEPFDTSGSPGHAMRNRRPKYVRSNRFSSSRSSTSSFITNPESQEDSDATVGTVGLGLDYALHSGGAVPNTGMSRAPSNLLLRSISTGSMTSGMGTDEFGDNTRQLEPLAEVDTPTRGRDNYGMVTPKTKDSMNTAPTDTVIAQHVKNVHVPDSVAKEFKFENGLQTPRMSVSTSTAVNSAKTTGKGGNQNWTLKEQSSTIERLSKENFDLKLKVMFLSKRLDTLSEEGLKEMISENVELRTNLAITTRDNKILRKRVKELEKKEKEDEERPSTARSAASSTDQTAKMYNEEAQEREEELMFLRERVETYATEIERLRSETMDRESEKKKLSDIVKTLGERSGDAYGRQEEADVWKDLLEQETARREQADEDNRKLRDEVFRLKKEMSGAGSGMMHHTTNIYNITKKPRDRNASPGRPMSSVSGDMDGSHANFSAASTLVDELRRESEQLRHENAELRREVGAQTSMLTSRNREKERLYQEIEDLKMAQRRGGPAPSTIDSLLERSASRAGHDRPGSRGSVRTRQLTAEDEAEREELENQIAEARDKYNKAMLENQDLRGTLDRCLGDLEELSHEKRIAEENILALQEEVENMGKDLVALQQERDEALVAEQALEDEMEALRVEAQGEIDLLDAEIGKLNIELRDRSENFESLQKEMRQMSEALLSLEDEQDQKLQHIQRLEEEQANLTHRIQHMEQEQESSNKELEELEQKLLEANEKNQRLSVQQESSQGEISFLREEQEADKIRIGDLEAALSNTQRSLEDEKERVKELENRMQEERAQWEDVTTKKDADVQQIFANLQRENANAKDEVKRLRKSLSSREVEATEWKERLLELENNLREALGDLNGTRSSLLKSIARMQRELENTVRELDTSKAALVEKERIIKQRDSLMESHALETRKITELLEKERVAHRNTKSQFESFQKTHQHLTRTASTQDVRISELEATRGQDRRRNQDRQAARQRLGGLENENRDLREKVRRANADTD</sequence>
<dbReference type="SUPFAM" id="SSF57997">
    <property type="entry name" value="Tropomyosin"/>
    <property type="match status" value="1"/>
</dbReference>
<feature type="region of interest" description="Disordered" evidence="4">
    <location>
        <begin position="405"/>
        <end position="427"/>
    </location>
</feature>
<feature type="compositionally biased region" description="Basic and acidic residues" evidence="4">
    <location>
        <begin position="196"/>
        <end position="215"/>
    </location>
</feature>
<feature type="coiled-coil region" evidence="3">
    <location>
        <begin position="725"/>
        <end position="780"/>
    </location>
</feature>
<feature type="compositionally biased region" description="Low complexity" evidence="4">
    <location>
        <begin position="316"/>
        <end position="332"/>
    </location>
</feature>
<dbReference type="InterPro" id="IPR012943">
    <property type="entry name" value="Cnn_1N"/>
</dbReference>
<dbReference type="AlphaFoldDB" id="A0A2T4C835"/>
<proteinExistence type="predicted"/>
<feature type="region of interest" description="Disordered" evidence="4">
    <location>
        <begin position="1"/>
        <end position="342"/>
    </location>
</feature>
<feature type="compositionally biased region" description="Basic and acidic residues" evidence="4">
    <location>
        <begin position="1263"/>
        <end position="1280"/>
    </location>
</feature>
<feature type="compositionally biased region" description="Basic and acidic residues" evidence="4">
    <location>
        <begin position="1233"/>
        <end position="1253"/>
    </location>
</feature>
<evidence type="ECO:0000256" key="3">
    <source>
        <dbReference type="SAM" id="Coils"/>
    </source>
</evidence>
<feature type="compositionally biased region" description="Polar residues" evidence="4">
    <location>
        <begin position="102"/>
        <end position="116"/>
    </location>
</feature>
<dbReference type="STRING" id="983965.A0A2T4C835"/>
<keyword evidence="2" id="KW-0963">Cytoplasm</keyword>
<feature type="compositionally biased region" description="Polar residues" evidence="4">
    <location>
        <begin position="1210"/>
        <end position="1232"/>
    </location>
</feature>
<evidence type="ECO:0000256" key="2">
    <source>
        <dbReference type="ARBA" id="ARBA00022490"/>
    </source>
</evidence>
<feature type="region of interest" description="Disordered" evidence="4">
    <location>
        <begin position="798"/>
        <end position="827"/>
    </location>
</feature>
<evidence type="ECO:0000256" key="4">
    <source>
        <dbReference type="SAM" id="MobiDB-lite"/>
    </source>
</evidence>
<feature type="compositionally biased region" description="Low complexity" evidence="4">
    <location>
        <begin position="566"/>
        <end position="578"/>
    </location>
</feature>
<dbReference type="Proteomes" id="UP000240760">
    <property type="component" value="Unassembled WGS sequence"/>
</dbReference>
<feature type="region of interest" description="Disordered" evidence="4">
    <location>
        <begin position="554"/>
        <end position="580"/>
    </location>
</feature>
<keyword evidence="7" id="KW-1185">Reference proteome</keyword>
<feature type="compositionally biased region" description="Polar residues" evidence="4">
    <location>
        <begin position="7"/>
        <end position="22"/>
    </location>
</feature>
<evidence type="ECO:0000313" key="7">
    <source>
        <dbReference type="Proteomes" id="UP000240760"/>
    </source>
</evidence>
<feature type="region of interest" description="Disordered" evidence="4">
    <location>
        <begin position="698"/>
        <end position="721"/>
    </location>
</feature>
<name>A0A2T4C835_TRILO</name>
<feature type="coiled-coil region" evidence="3">
    <location>
        <begin position="651"/>
        <end position="678"/>
    </location>
</feature>
<feature type="compositionally biased region" description="Polar residues" evidence="4">
    <location>
        <begin position="169"/>
        <end position="181"/>
    </location>
</feature>
<feature type="domain" description="Centrosomin N-terminal motif 1" evidence="5">
    <location>
        <begin position="485"/>
        <end position="556"/>
    </location>
</feature>
<feature type="compositionally biased region" description="Basic and acidic residues" evidence="4">
    <location>
        <begin position="554"/>
        <end position="565"/>
    </location>
</feature>
<protein>
    <recommendedName>
        <fullName evidence="5">Centrosomin N-terminal motif 1 domain-containing protein</fullName>
    </recommendedName>
</protein>
<feature type="compositionally biased region" description="Basic residues" evidence="4">
    <location>
        <begin position="306"/>
        <end position="315"/>
    </location>
</feature>
<feature type="region of interest" description="Disordered" evidence="4">
    <location>
        <begin position="1207"/>
        <end position="1280"/>
    </location>
</feature>
<evidence type="ECO:0000313" key="6">
    <source>
        <dbReference type="EMBL" id="PTB77694.1"/>
    </source>
</evidence>
<feature type="region of interest" description="Disordered" evidence="4">
    <location>
        <begin position="464"/>
        <end position="484"/>
    </location>
</feature>
<dbReference type="EMBL" id="KZ679130">
    <property type="protein sequence ID" value="PTB77694.1"/>
    <property type="molecule type" value="Genomic_DNA"/>
</dbReference>
<keyword evidence="3" id="KW-0175">Coiled coil</keyword>
<comment type="subcellular location">
    <subcellularLocation>
        <location evidence="1">Cytoplasm</location>
    </subcellularLocation>
</comment>
<feature type="compositionally biased region" description="Basic and acidic residues" evidence="4">
    <location>
        <begin position="798"/>
        <end position="808"/>
    </location>
</feature>
<dbReference type="Pfam" id="PF07989">
    <property type="entry name" value="Cnn_1N"/>
    <property type="match status" value="1"/>
</dbReference>
<feature type="compositionally biased region" description="Low complexity" evidence="4">
    <location>
        <begin position="229"/>
        <end position="247"/>
    </location>
</feature>
<evidence type="ECO:0000256" key="1">
    <source>
        <dbReference type="ARBA" id="ARBA00004496"/>
    </source>
</evidence>
<feature type="compositionally biased region" description="Low complexity" evidence="4">
    <location>
        <begin position="140"/>
        <end position="152"/>
    </location>
</feature>